<sequence length="133" mass="14321">MCHTPCLGGKRPSENAVAAQPVCFSDGLSVANRNGGDLELQFGFQPVVVGRILVSDIPRGGMILRENVRFENPTYNTSLMLRFQTASLCQPSAGCSVPAARVPCPATNARIPQIPKPGAWLVPHTLPWRQKAV</sequence>
<accession>F2BCU6</accession>
<comment type="caution">
    <text evidence="1">The sequence shown here is derived from an EMBL/GenBank/DDBJ whole genome shotgun (WGS) entry which is preliminary data.</text>
</comment>
<organism evidence="1 2">
    <name type="scientific">Neisseria bacilliformis ATCC BAA-1200</name>
    <dbReference type="NCBI Taxonomy" id="888742"/>
    <lineage>
        <taxon>Bacteria</taxon>
        <taxon>Pseudomonadati</taxon>
        <taxon>Pseudomonadota</taxon>
        <taxon>Betaproteobacteria</taxon>
        <taxon>Neisseriales</taxon>
        <taxon>Neisseriaceae</taxon>
        <taxon>Neisseria</taxon>
    </lineage>
</organism>
<gene>
    <name evidence="1" type="ORF">HMPREF9123_1576</name>
</gene>
<protein>
    <submittedName>
        <fullName evidence="1">Uncharacterized protein</fullName>
    </submittedName>
</protein>
<name>F2BCU6_9NEIS</name>
<dbReference type="AlphaFoldDB" id="F2BCU6"/>
<proteinExistence type="predicted"/>
<evidence type="ECO:0000313" key="2">
    <source>
        <dbReference type="Proteomes" id="UP000004105"/>
    </source>
</evidence>
<evidence type="ECO:0000313" key="1">
    <source>
        <dbReference type="EMBL" id="EGF10695.1"/>
    </source>
</evidence>
<dbReference type="EMBL" id="AFAY01000031">
    <property type="protein sequence ID" value="EGF10695.1"/>
    <property type="molecule type" value="Genomic_DNA"/>
</dbReference>
<reference evidence="1 2" key="1">
    <citation type="submission" date="2011-02" db="EMBL/GenBank/DDBJ databases">
        <authorList>
            <person name="Muzny D."/>
            <person name="Qin X."/>
            <person name="Deng J."/>
            <person name="Jiang H."/>
            <person name="Liu Y."/>
            <person name="Qu J."/>
            <person name="Song X.-Z."/>
            <person name="Zhang L."/>
            <person name="Thornton R."/>
            <person name="Coyle M."/>
            <person name="Francisco L."/>
            <person name="Jackson L."/>
            <person name="Javaid M."/>
            <person name="Korchina V."/>
            <person name="Kovar C."/>
            <person name="Mata R."/>
            <person name="Mathew T."/>
            <person name="Ngo R."/>
            <person name="Nguyen L."/>
            <person name="Nguyen N."/>
            <person name="Okwuonu G."/>
            <person name="Ongeri F."/>
            <person name="Pham C."/>
            <person name="Simmons D."/>
            <person name="Wilczek-Boney K."/>
            <person name="Hale W."/>
            <person name="Jakkamsetti A."/>
            <person name="Pham P."/>
            <person name="Ruth R."/>
            <person name="San Lucas F."/>
            <person name="Warren J."/>
            <person name="Zhang J."/>
            <person name="Zhao Z."/>
            <person name="Zhou C."/>
            <person name="Zhu D."/>
            <person name="Lee S."/>
            <person name="Bess C."/>
            <person name="Blankenburg K."/>
            <person name="Forbes L."/>
            <person name="Fu Q."/>
            <person name="Gubbala S."/>
            <person name="Hirani K."/>
            <person name="Jayaseelan J.C."/>
            <person name="Lara F."/>
            <person name="Munidasa M."/>
            <person name="Palculict T."/>
            <person name="Patil S."/>
            <person name="Pu L.-L."/>
            <person name="Saada N."/>
            <person name="Tang L."/>
            <person name="Weissenberger G."/>
            <person name="Zhu Y."/>
            <person name="Hemphill L."/>
            <person name="Shang Y."/>
            <person name="Youmans B."/>
            <person name="Ayvaz T."/>
            <person name="Ross M."/>
            <person name="Santibanez J."/>
            <person name="Aqrawi P."/>
            <person name="Gross S."/>
            <person name="Joshi V."/>
            <person name="Fowler G."/>
            <person name="Nazareth L."/>
            <person name="Reid J."/>
            <person name="Worley K."/>
            <person name="Petrosino J."/>
            <person name="Highlander S."/>
            <person name="Gibbs R."/>
        </authorList>
    </citation>
    <scope>NUCLEOTIDE SEQUENCE [LARGE SCALE GENOMIC DNA]</scope>
    <source>
        <strain evidence="1 2">ATCC BAA-1200</strain>
    </source>
</reference>
<dbReference type="HOGENOM" id="CLU_1904489_0_0_4"/>
<keyword evidence="2" id="KW-1185">Reference proteome</keyword>
<dbReference type="Proteomes" id="UP000004105">
    <property type="component" value="Unassembled WGS sequence"/>
</dbReference>